<dbReference type="Proteomes" id="UP001595805">
    <property type="component" value="Unassembled WGS sequence"/>
</dbReference>
<comment type="similarity">
    <text evidence="1">Belongs to the glycosyltransferase 2 family.</text>
</comment>
<comment type="caution">
    <text evidence="5">The sequence shown here is derived from an EMBL/GenBank/DDBJ whole genome shotgun (WGS) entry which is preliminary data.</text>
</comment>
<protein>
    <submittedName>
        <fullName evidence="5">Glycosyltransferase family 2 protein</fullName>
        <ecNumber evidence="5">2.4.-.-</ecNumber>
    </submittedName>
</protein>
<dbReference type="EC" id="2.4.-.-" evidence="5"/>
<dbReference type="CDD" id="cd04186">
    <property type="entry name" value="GT_2_like_c"/>
    <property type="match status" value="1"/>
</dbReference>
<evidence type="ECO:0000256" key="1">
    <source>
        <dbReference type="ARBA" id="ARBA00006739"/>
    </source>
</evidence>
<feature type="domain" description="Glycosyltransferase 2-like" evidence="4">
    <location>
        <begin position="7"/>
        <end position="165"/>
    </location>
</feature>
<reference evidence="6" key="1">
    <citation type="journal article" date="2019" name="Int. J. Syst. Evol. Microbiol.">
        <title>The Global Catalogue of Microorganisms (GCM) 10K type strain sequencing project: providing services to taxonomists for standard genome sequencing and annotation.</title>
        <authorList>
            <consortium name="The Broad Institute Genomics Platform"/>
            <consortium name="The Broad Institute Genome Sequencing Center for Infectious Disease"/>
            <person name="Wu L."/>
            <person name="Ma J."/>
        </authorList>
    </citation>
    <scope>NUCLEOTIDE SEQUENCE [LARGE SCALE GENOMIC DNA]</scope>
    <source>
        <strain evidence="6">CCUG 60523</strain>
    </source>
</reference>
<dbReference type="PANTHER" id="PTHR43179">
    <property type="entry name" value="RHAMNOSYLTRANSFERASE WBBL"/>
    <property type="match status" value="1"/>
</dbReference>
<evidence type="ECO:0000256" key="3">
    <source>
        <dbReference type="ARBA" id="ARBA00022679"/>
    </source>
</evidence>
<dbReference type="InterPro" id="IPR001173">
    <property type="entry name" value="Glyco_trans_2-like"/>
</dbReference>
<dbReference type="RefSeq" id="WP_377904954.1">
    <property type="nucleotide sequence ID" value="NZ_JBHRZS010000006.1"/>
</dbReference>
<evidence type="ECO:0000259" key="4">
    <source>
        <dbReference type="Pfam" id="PF00535"/>
    </source>
</evidence>
<evidence type="ECO:0000313" key="6">
    <source>
        <dbReference type="Proteomes" id="UP001595805"/>
    </source>
</evidence>
<keyword evidence="2 5" id="KW-0328">Glycosyltransferase</keyword>
<dbReference type="PANTHER" id="PTHR43179:SF12">
    <property type="entry name" value="GALACTOFURANOSYLTRANSFERASE GLFT2"/>
    <property type="match status" value="1"/>
</dbReference>
<dbReference type="Gene3D" id="3.90.550.10">
    <property type="entry name" value="Spore Coat Polysaccharide Biosynthesis Protein SpsA, Chain A"/>
    <property type="match status" value="1"/>
</dbReference>
<evidence type="ECO:0000313" key="5">
    <source>
        <dbReference type="EMBL" id="MFC3879998.1"/>
    </source>
</evidence>
<dbReference type="Pfam" id="PF00535">
    <property type="entry name" value="Glycos_transf_2"/>
    <property type="match status" value="1"/>
</dbReference>
<accession>A0ABV8APR2</accession>
<name>A0ABV8APR2_9BACT</name>
<dbReference type="SUPFAM" id="SSF53448">
    <property type="entry name" value="Nucleotide-diphospho-sugar transferases"/>
    <property type="match status" value="1"/>
</dbReference>
<evidence type="ECO:0000256" key="2">
    <source>
        <dbReference type="ARBA" id="ARBA00022676"/>
    </source>
</evidence>
<dbReference type="InterPro" id="IPR029044">
    <property type="entry name" value="Nucleotide-diphossugar_trans"/>
</dbReference>
<keyword evidence="6" id="KW-1185">Reference proteome</keyword>
<dbReference type="EMBL" id="JBHRZS010000006">
    <property type="protein sequence ID" value="MFC3879998.1"/>
    <property type="molecule type" value="Genomic_DNA"/>
</dbReference>
<proteinExistence type="inferred from homology"/>
<organism evidence="5 6">
    <name type="scientific">Algoriphagus namhaensis</name>
    <dbReference type="NCBI Taxonomy" id="915353"/>
    <lineage>
        <taxon>Bacteria</taxon>
        <taxon>Pseudomonadati</taxon>
        <taxon>Bacteroidota</taxon>
        <taxon>Cytophagia</taxon>
        <taxon>Cytophagales</taxon>
        <taxon>Cyclobacteriaceae</taxon>
        <taxon>Algoriphagus</taxon>
    </lineage>
</organism>
<keyword evidence="3 5" id="KW-0808">Transferase</keyword>
<gene>
    <name evidence="5" type="ORF">ACFOSV_07420</name>
</gene>
<sequence>MSEPKVSIITVNYKQPQVTKDLLRSIAELSYLNLEVILVNNEQDEGLFAEGPDFPFELLEINSQENIGFAGANNLGITKAKGDYLFFLNNDTELSDGVIEKLLSGFDSPEIGAVSPILRYHEAPEKIQFAGYTEINAWTGRNSLIQQQNVETFTESPYFHGAAVMLPRWVVQDVGNLPESYFLYYEELDWSVRVREKGYQIKVCQEVSVLHKESVSTGKNSPLKLYYQTRNRVFFMYRNSKHAWLFLGFFLLVSVPKNLLTQVLKRNWLHLRAFLLACQHALITKQSGWIDARNFS</sequence>
<dbReference type="GO" id="GO:0016757">
    <property type="term" value="F:glycosyltransferase activity"/>
    <property type="evidence" value="ECO:0007669"/>
    <property type="project" value="UniProtKB-KW"/>
</dbReference>